<evidence type="ECO:0000256" key="1">
    <source>
        <dbReference type="ARBA" id="ARBA00004184"/>
    </source>
</evidence>
<evidence type="ECO:0000313" key="8">
    <source>
        <dbReference type="EMBL" id="KAL3777114.1"/>
    </source>
</evidence>
<dbReference type="PANTHER" id="PTHR23323">
    <property type="entry name" value="VACUOLAR PROTEIN SORTING-ASSOCIATED PROTEIN"/>
    <property type="match status" value="1"/>
</dbReference>
<keyword evidence="2" id="KW-0479">Metal-binding</keyword>
<name>A0ABD3NMQ2_9STRA</name>
<dbReference type="InterPro" id="IPR057308">
    <property type="entry name" value="CHCR_PEP5_VPS11"/>
</dbReference>
<feature type="compositionally biased region" description="Basic and acidic residues" evidence="7">
    <location>
        <begin position="557"/>
        <end position="571"/>
    </location>
</feature>
<dbReference type="EMBL" id="JALLPJ020001064">
    <property type="protein sequence ID" value="KAL3777114.1"/>
    <property type="molecule type" value="Genomic_DNA"/>
</dbReference>
<proteinExistence type="predicted"/>
<dbReference type="GO" id="GO:0008270">
    <property type="term" value="F:zinc ion binding"/>
    <property type="evidence" value="ECO:0007669"/>
    <property type="project" value="UniProtKB-KW"/>
</dbReference>
<dbReference type="GO" id="GO:0012505">
    <property type="term" value="C:endomembrane system"/>
    <property type="evidence" value="ECO:0007669"/>
    <property type="project" value="UniProtKB-SubCell"/>
</dbReference>
<evidence type="ECO:0000256" key="4">
    <source>
        <dbReference type="ARBA" id="ARBA00022833"/>
    </source>
</evidence>
<comment type="subcellular location">
    <subcellularLocation>
        <location evidence="1">Endomembrane system</location>
        <topology evidence="1">Peripheral membrane protein</topology>
    </subcellularLocation>
</comment>
<feature type="region of interest" description="Disordered" evidence="7">
    <location>
        <begin position="554"/>
        <end position="573"/>
    </location>
</feature>
<protein>
    <submittedName>
        <fullName evidence="8">Uncharacterized protein</fullName>
    </submittedName>
</protein>
<keyword evidence="9" id="KW-1185">Reference proteome</keyword>
<evidence type="ECO:0000256" key="5">
    <source>
        <dbReference type="ARBA" id="ARBA00023136"/>
    </source>
</evidence>
<feature type="coiled-coil region" evidence="6">
    <location>
        <begin position="1120"/>
        <end position="1147"/>
    </location>
</feature>
<dbReference type="PANTHER" id="PTHR23323:SF24">
    <property type="entry name" value="VACUOLAR PROTEIN SORTING-ASSOCIATED PROTEIN 11 HOMOLOG"/>
    <property type="match status" value="1"/>
</dbReference>
<dbReference type="AlphaFoldDB" id="A0ABD3NMQ2"/>
<evidence type="ECO:0000256" key="7">
    <source>
        <dbReference type="SAM" id="MobiDB-lite"/>
    </source>
</evidence>
<evidence type="ECO:0000256" key="2">
    <source>
        <dbReference type="ARBA" id="ARBA00022723"/>
    </source>
</evidence>
<comment type="caution">
    <text evidence="8">The sequence shown here is derived from an EMBL/GenBank/DDBJ whole genome shotgun (WGS) entry which is preliminary data.</text>
</comment>
<keyword evidence="6" id="KW-0175">Coiled coil</keyword>
<organism evidence="8 9">
    <name type="scientific">Cyclotella atomus</name>
    <dbReference type="NCBI Taxonomy" id="382360"/>
    <lineage>
        <taxon>Eukaryota</taxon>
        <taxon>Sar</taxon>
        <taxon>Stramenopiles</taxon>
        <taxon>Ochrophyta</taxon>
        <taxon>Bacillariophyta</taxon>
        <taxon>Coscinodiscophyceae</taxon>
        <taxon>Thalassiosirophycidae</taxon>
        <taxon>Stephanodiscales</taxon>
        <taxon>Stephanodiscaceae</taxon>
        <taxon>Cyclotella</taxon>
    </lineage>
</organism>
<evidence type="ECO:0000256" key="6">
    <source>
        <dbReference type="SAM" id="Coils"/>
    </source>
</evidence>
<feature type="region of interest" description="Disordered" evidence="7">
    <location>
        <begin position="201"/>
        <end position="221"/>
    </location>
</feature>
<evidence type="ECO:0000256" key="3">
    <source>
        <dbReference type="ARBA" id="ARBA00022771"/>
    </source>
</evidence>
<evidence type="ECO:0000313" key="9">
    <source>
        <dbReference type="Proteomes" id="UP001530400"/>
    </source>
</evidence>
<dbReference type="Proteomes" id="UP001530400">
    <property type="component" value="Unassembled WGS sequence"/>
</dbReference>
<keyword evidence="5" id="KW-0472">Membrane</keyword>
<reference evidence="8 9" key="1">
    <citation type="submission" date="2024-10" db="EMBL/GenBank/DDBJ databases">
        <title>Updated reference genomes for cyclostephanoid diatoms.</title>
        <authorList>
            <person name="Roberts W.R."/>
            <person name="Alverson A.J."/>
        </authorList>
    </citation>
    <scope>NUCLEOTIDE SEQUENCE [LARGE SCALE GENOMIC DNA]</scope>
    <source>
        <strain evidence="8 9">AJA010-31</strain>
    </source>
</reference>
<dbReference type="Pfam" id="PF23356">
    <property type="entry name" value="TPR_PEP5_VPS11"/>
    <property type="match status" value="1"/>
</dbReference>
<accession>A0ABD3NMQ2</accession>
<sequence length="1234" mass="133790">MASSRWKRFAFFDRKNLPLPPSVVKDLVPPELSGRSTDPDPSSIVLGKLYPEESQEEATRIGLGGYFSLSCSDAVLPRKIVEEGGVERNTAGDGVAGMLAGVMARVAGDGNSSDEGSNALQLVFVSSRNTSLVHCVDVTTRCTPNNPQVKSGQWSGGRDAFHMQEGISDEYNAEELDGWRGYYNPFLDGVVKKQSAASAGTGAVAGRNAPPRPASSRGSAEQRILDEHLSTSVDSPSASLFASSPFAEPDTPKARIVAVTSCCNARNNVLYVAAITDIHNTTGLIVHTNPHLRLKSSLPPQSEFASSSADSTTEYSTYYRPSSEFNFKHGNPYCVSIKPGVCCVGTDSGVVLVYVFDCHNNASSGAASSSPGKMSMVAEIPAPSGGNSEVNRSVYCVSSVELIAPEETGEAQSDYSNGIHRLFVSYRRRSTEQTEETTTSTPTGGVCCYDLGGLRIPGSRLSIPLSTNAPIVSARYDMDGRDVPTACLCDAVSLPPSVFDEKENEKLLPRYSVARGDGLHLYSCSEKVGVCPVDGSKIGMCTLPPSPVVYLKRRQPRIGENDGDEPARRSDTSTAGASYVLVATTDAKANRDAVDIYDTSNKLVGFHVLLSPGHRALRTVGMMSAPVVNNGVLVRGGRTSGVVFTSGGSIVTLTEKVTPEKVALLVTKQLYPAAISMAFSDPAFYRHEDITGLYRKYAEHLYRKGDFSAAMDQYILTIGSLESSHVIFRYLDSPRIPLVVKYLEALKTRGLSSSVHDELLRTCYLKLNDHESASKISLSPSSAGDRMVAPQLNSDGSEMPVISISRNLLACADDPSEMLAAICSLEAHEAVEALVAHGPMLARSLARETAGVVIALCDGTFSPTDLADAAAGRSTAEGGPIETCDKYPISLFANSFLENPKLFRLILSHCRRNDCVLSPMLRRTLLELTLDEWNVAKRTGDAEVEKLRYDEAITMLSESHADDMGDYEALVIVQAAGFPDGEILLYERLNMSHMLLQQYAVVGDERARRNMLSMCEHDPDLFAEVLAHFVSMAGERLHKDCDEVSVGSDSDVGGLLHDIHEALVLARDHGNAIAPVRVLRILAGEGHGQFSSGDTYRPELQNNRGSVPLSVAMDYVGATLDESSAKMQRLQNNVEEYSRLCTDLEMEIDALLSSGLRRKEEGGQRSLLPNIDIDEMYSNLCEQLTSDNGSFSVETKQQQRITDSKEAFWREMENSDDPFETICYFLSRGYLEDI</sequence>
<keyword evidence="3" id="KW-0863">Zinc-finger</keyword>
<keyword evidence="4" id="KW-0862">Zinc</keyword>
<gene>
    <name evidence="8" type="ORF">ACHAWO_004080</name>
</gene>